<keyword evidence="7 11" id="KW-1133">Transmembrane helix</keyword>
<evidence type="ECO:0000256" key="9">
    <source>
        <dbReference type="ARBA" id="ARBA00023139"/>
    </source>
</evidence>
<evidence type="ECO:0000313" key="12">
    <source>
        <dbReference type="EMBL" id="GGJ04917.1"/>
    </source>
</evidence>
<evidence type="ECO:0000256" key="1">
    <source>
        <dbReference type="ARBA" id="ARBA00004141"/>
    </source>
</evidence>
<comment type="subcellular location">
    <subcellularLocation>
        <location evidence="1">Membrane</location>
        <topology evidence="1">Multi-pass membrane protein</topology>
    </subcellularLocation>
</comment>
<dbReference type="InterPro" id="IPR031381">
    <property type="entry name" value="YtcA"/>
</dbReference>
<feature type="transmembrane region" description="Helical" evidence="11">
    <location>
        <begin position="35"/>
        <end position="57"/>
    </location>
</feature>
<evidence type="ECO:0000256" key="2">
    <source>
        <dbReference type="ARBA" id="ARBA00008208"/>
    </source>
</evidence>
<feature type="transmembrane region" description="Helical" evidence="11">
    <location>
        <begin position="64"/>
        <end position="85"/>
    </location>
</feature>
<name>A0A917NJ82_9PROT</name>
<accession>A0A917NJ82</accession>
<sequence length="90" mass="9375">MTEARRAAPLATVLLTGCAPQGAPSLVLFGSYFPAWMLCALIGIAAALAARAAFILVGLDAIMAFRLFSYSAIAVTVAAVCWLIWYGPAP</sequence>
<evidence type="ECO:0000256" key="8">
    <source>
        <dbReference type="ARBA" id="ARBA00023136"/>
    </source>
</evidence>
<dbReference type="GO" id="GO:0016020">
    <property type="term" value="C:membrane"/>
    <property type="evidence" value="ECO:0007669"/>
    <property type="project" value="UniProtKB-SubCell"/>
</dbReference>
<evidence type="ECO:0000313" key="13">
    <source>
        <dbReference type="Proteomes" id="UP000661507"/>
    </source>
</evidence>
<dbReference type="AlphaFoldDB" id="A0A917NJ82"/>
<keyword evidence="4" id="KW-1003">Cell membrane</keyword>
<dbReference type="Pfam" id="PF17090">
    <property type="entry name" value="Ytca"/>
    <property type="match status" value="1"/>
</dbReference>
<protein>
    <recommendedName>
        <fullName evidence="3">Uncharacterized protein YtcA</fullName>
    </recommendedName>
</protein>
<evidence type="ECO:0000256" key="5">
    <source>
        <dbReference type="ARBA" id="ARBA00022692"/>
    </source>
</evidence>
<evidence type="ECO:0000256" key="11">
    <source>
        <dbReference type="SAM" id="Phobius"/>
    </source>
</evidence>
<dbReference type="Proteomes" id="UP000661507">
    <property type="component" value="Unassembled WGS sequence"/>
</dbReference>
<reference evidence="12" key="2">
    <citation type="submission" date="2020-09" db="EMBL/GenBank/DDBJ databases">
        <authorList>
            <person name="Sun Q."/>
            <person name="Zhou Y."/>
        </authorList>
    </citation>
    <scope>NUCLEOTIDE SEQUENCE</scope>
    <source>
        <strain evidence="12">CGMCC 1.3617</strain>
    </source>
</reference>
<dbReference type="RefSeq" id="WP_188965803.1">
    <property type="nucleotide sequence ID" value="NZ_BMKW01000002.1"/>
</dbReference>
<organism evidence="12 13">
    <name type="scientific">Neoroseomonas lacus</name>
    <dbReference type="NCBI Taxonomy" id="287609"/>
    <lineage>
        <taxon>Bacteria</taxon>
        <taxon>Pseudomonadati</taxon>
        <taxon>Pseudomonadota</taxon>
        <taxon>Alphaproteobacteria</taxon>
        <taxon>Acetobacterales</taxon>
        <taxon>Acetobacteraceae</taxon>
        <taxon>Neoroseomonas</taxon>
    </lineage>
</organism>
<keyword evidence="6" id="KW-0732">Signal</keyword>
<evidence type="ECO:0000256" key="3">
    <source>
        <dbReference type="ARBA" id="ARBA00021237"/>
    </source>
</evidence>
<evidence type="ECO:0000256" key="6">
    <source>
        <dbReference type="ARBA" id="ARBA00022729"/>
    </source>
</evidence>
<dbReference type="PROSITE" id="PS51257">
    <property type="entry name" value="PROKAR_LIPOPROTEIN"/>
    <property type="match status" value="1"/>
</dbReference>
<keyword evidence="10" id="KW-0449">Lipoprotein</keyword>
<comment type="caution">
    <text evidence="12">The sequence shown here is derived from an EMBL/GenBank/DDBJ whole genome shotgun (WGS) entry which is preliminary data.</text>
</comment>
<evidence type="ECO:0000256" key="4">
    <source>
        <dbReference type="ARBA" id="ARBA00022475"/>
    </source>
</evidence>
<reference evidence="12" key="1">
    <citation type="journal article" date="2014" name="Int. J. Syst. Evol. Microbiol.">
        <title>Complete genome sequence of Corynebacterium casei LMG S-19264T (=DSM 44701T), isolated from a smear-ripened cheese.</title>
        <authorList>
            <consortium name="US DOE Joint Genome Institute (JGI-PGF)"/>
            <person name="Walter F."/>
            <person name="Albersmeier A."/>
            <person name="Kalinowski J."/>
            <person name="Ruckert C."/>
        </authorList>
    </citation>
    <scope>NUCLEOTIDE SEQUENCE</scope>
    <source>
        <strain evidence="12">CGMCC 1.3617</strain>
    </source>
</reference>
<keyword evidence="5 11" id="KW-0812">Transmembrane</keyword>
<evidence type="ECO:0000256" key="10">
    <source>
        <dbReference type="ARBA" id="ARBA00023288"/>
    </source>
</evidence>
<keyword evidence="9" id="KW-0564">Palmitate</keyword>
<proteinExistence type="inferred from homology"/>
<evidence type="ECO:0000256" key="7">
    <source>
        <dbReference type="ARBA" id="ARBA00022989"/>
    </source>
</evidence>
<keyword evidence="8 11" id="KW-0472">Membrane</keyword>
<gene>
    <name evidence="12" type="ORF">GCM10011320_09810</name>
</gene>
<keyword evidence="13" id="KW-1185">Reference proteome</keyword>
<comment type="similarity">
    <text evidence="2">Belongs to the YtcA family.</text>
</comment>
<dbReference type="EMBL" id="BMKW01000002">
    <property type="protein sequence ID" value="GGJ04917.1"/>
    <property type="molecule type" value="Genomic_DNA"/>
</dbReference>